<keyword evidence="3 7" id="KW-0645">Protease</keyword>
<dbReference type="CDD" id="cd07016">
    <property type="entry name" value="S14_ClpP_1"/>
    <property type="match status" value="1"/>
</dbReference>
<dbReference type="PANTHER" id="PTHR10381:SF70">
    <property type="entry name" value="ATP-DEPENDENT CLP PROTEASE PROTEOLYTIC SUBUNIT"/>
    <property type="match status" value="1"/>
</dbReference>
<keyword evidence="5" id="KW-0720">Serine protease</keyword>
<dbReference type="PANTHER" id="PTHR10381">
    <property type="entry name" value="ATP-DEPENDENT CLP PROTEASE PROTEOLYTIC SUBUNIT"/>
    <property type="match status" value="1"/>
</dbReference>
<gene>
    <name evidence="7" type="ORF">C4618_02640</name>
</gene>
<keyword evidence="4" id="KW-0378">Hydrolase</keyword>
<evidence type="ECO:0000256" key="5">
    <source>
        <dbReference type="ARBA" id="ARBA00022825"/>
    </source>
</evidence>
<evidence type="ECO:0000313" key="8">
    <source>
        <dbReference type="Proteomes" id="UP000256718"/>
    </source>
</evidence>
<dbReference type="GO" id="GO:0004252">
    <property type="term" value="F:serine-type endopeptidase activity"/>
    <property type="evidence" value="ECO:0007669"/>
    <property type="project" value="InterPro"/>
</dbReference>
<dbReference type="InterPro" id="IPR029045">
    <property type="entry name" value="ClpP/crotonase-like_dom_sf"/>
</dbReference>
<dbReference type="RefSeq" id="WP_001225239.1">
    <property type="nucleotide sequence ID" value="NZ_CAXOLC010000001.1"/>
</dbReference>
<evidence type="ECO:0000256" key="4">
    <source>
        <dbReference type="ARBA" id="ARBA00022801"/>
    </source>
</evidence>
<dbReference type="Pfam" id="PF00574">
    <property type="entry name" value="CLP_protease"/>
    <property type="match status" value="1"/>
</dbReference>
<dbReference type="Gene3D" id="3.90.226.10">
    <property type="entry name" value="2-enoyl-CoA Hydratase, Chain A, domain 1"/>
    <property type="match status" value="1"/>
</dbReference>
<dbReference type="GO" id="GO:0009368">
    <property type="term" value="C:endopeptidase Clp complex"/>
    <property type="evidence" value="ECO:0007669"/>
    <property type="project" value="TreeGrafter"/>
</dbReference>
<proteinExistence type="inferred from homology"/>
<keyword evidence="2" id="KW-0963">Cytoplasm</keyword>
<reference evidence="7 8" key="1">
    <citation type="journal article" date="2018" name="Emerg. Microbes Infect.">
        <title>Phenotypic and molecular analysis of nontypeable Group B streptococci: identification of cps2a and hybrid cps2a/cps5 Group B streptococcal capsule gene clusters.</title>
        <authorList>
            <person name="Alhhazmi A."/>
            <person name="Tyrrell G.J."/>
        </authorList>
    </citation>
    <scope>NUCLEOTIDE SEQUENCE [LARGE SCALE GENOMIC DNA]</scope>
    <source>
        <strain evidence="7 8">PLGBS17</strain>
    </source>
</reference>
<dbReference type="SUPFAM" id="SSF52096">
    <property type="entry name" value="ClpP/crotonase"/>
    <property type="match status" value="1"/>
</dbReference>
<dbReference type="GO" id="GO:0051117">
    <property type="term" value="F:ATPase binding"/>
    <property type="evidence" value="ECO:0007669"/>
    <property type="project" value="TreeGrafter"/>
</dbReference>
<protein>
    <recommendedName>
        <fullName evidence="6">ATP-dependent Clp protease proteolytic subunit</fullName>
    </recommendedName>
</protein>
<dbReference type="GO" id="GO:0004176">
    <property type="term" value="F:ATP-dependent peptidase activity"/>
    <property type="evidence" value="ECO:0007669"/>
    <property type="project" value="InterPro"/>
</dbReference>
<dbReference type="EMBL" id="QHGZ01000075">
    <property type="protein sequence ID" value="RDY86642.1"/>
    <property type="molecule type" value="Genomic_DNA"/>
</dbReference>
<accession>A0A0H1TNS8</accession>
<evidence type="ECO:0000313" key="7">
    <source>
        <dbReference type="EMBL" id="RDY86642.1"/>
    </source>
</evidence>
<evidence type="ECO:0000256" key="2">
    <source>
        <dbReference type="ARBA" id="ARBA00022490"/>
    </source>
</evidence>
<dbReference type="InterPro" id="IPR023562">
    <property type="entry name" value="ClpP/TepA"/>
</dbReference>
<dbReference type="Proteomes" id="UP000256718">
    <property type="component" value="Unassembled WGS sequence"/>
</dbReference>
<sequence length="232" mass="25845">MRKFWNFTDEGGVRTLRIEGQIADETWFGDEVTPQQFKNDLISGTGDITLWINSPGGDVFAAAQIYNMLMDYQGDVHVIIDGLAASAASVIAMAGTTVSMSPVAMMMIHNPWTFAQGEAKDMAKVIEMLGEIKESIINAYELRTGLSRTKISHLMDSESWFNAKKAVELGFADKVLFEKEETPEQDDQNSYTFSRVTAAHDLVVKLQASLQPPKPQKSIPINQLEKRLNLLK</sequence>
<dbReference type="PRINTS" id="PR00127">
    <property type="entry name" value="CLPPROTEASEP"/>
</dbReference>
<comment type="similarity">
    <text evidence="1 6">Belongs to the peptidase S14 family.</text>
</comment>
<dbReference type="AlphaFoldDB" id="A0A0H1TNS8"/>
<evidence type="ECO:0000256" key="1">
    <source>
        <dbReference type="ARBA" id="ARBA00007039"/>
    </source>
</evidence>
<dbReference type="NCBIfam" id="NF045542">
    <property type="entry name" value="Clp_rel_HeadMat"/>
    <property type="match status" value="1"/>
</dbReference>
<dbReference type="InterPro" id="IPR001907">
    <property type="entry name" value="ClpP"/>
</dbReference>
<organism evidence="7 8">
    <name type="scientific">Streptococcus agalactiae</name>
    <dbReference type="NCBI Taxonomy" id="1311"/>
    <lineage>
        <taxon>Bacteria</taxon>
        <taxon>Bacillati</taxon>
        <taxon>Bacillota</taxon>
        <taxon>Bacilli</taxon>
        <taxon>Lactobacillales</taxon>
        <taxon>Streptococcaceae</taxon>
        <taxon>Streptococcus</taxon>
    </lineage>
</organism>
<comment type="caution">
    <text evidence="7">The sequence shown here is derived from an EMBL/GenBank/DDBJ whole genome shotgun (WGS) entry which is preliminary data.</text>
</comment>
<dbReference type="GO" id="GO:0006515">
    <property type="term" value="P:protein quality control for misfolded or incompletely synthesized proteins"/>
    <property type="evidence" value="ECO:0007669"/>
    <property type="project" value="TreeGrafter"/>
</dbReference>
<name>A0A0H1TNS8_STRAG</name>
<evidence type="ECO:0000256" key="3">
    <source>
        <dbReference type="ARBA" id="ARBA00022670"/>
    </source>
</evidence>
<evidence type="ECO:0000256" key="6">
    <source>
        <dbReference type="RuleBase" id="RU003567"/>
    </source>
</evidence>